<proteinExistence type="predicted"/>
<organism evidence="1 2">
    <name type="scientific">Streptomyces viridochromogenes (strain DSM 40736 / JCM 4977 / BCRC 1201 / Tue 494)</name>
    <dbReference type="NCBI Taxonomy" id="591159"/>
    <lineage>
        <taxon>Bacteria</taxon>
        <taxon>Bacillati</taxon>
        <taxon>Actinomycetota</taxon>
        <taxon>Actinomycetes</taxon>
        <taxon>Kitasatosporales</taxon>
        <taxon>Streptomycetaceae</taxon>
        <taxon>Streptomyces</taxon>
    </lineage>
</organism>
<dbReference type="EMBL" id="GG657757">
    <property type="protein sequence ID" value="EFL31311.1"/>
    <property type="molecule type" value="Genomic_DNA"/>
</dbReference>
<name>D9X0P7_STRVT</name>
<dbReference type="eggNOG" id="ENOG502ZHJW">
    <property type="taxonomic scope" value="Bacteria"/>
</dbReference>
<dbReference type="AlphaFoldDB" id="D9X0P7"/>
<sequence>MAGAEAGGHWGSEGARGECLARLRGGPERMDLRGRKRRQAGELRAKYIANREKVRSWRTRWDCPEVEWPRFPHVPLPWVVRPDEQDRWLKHTAPHMDAYEWVLPARPLARGVSELQARWGFHQGHEFEGLTIRFRSVLDPDYLAERISLGIHAAALEGWRDDDLHSLYDWLREGVTHCTNSGMVTGTHRSGFLLFKITCAVLSRTEISTEVRTTLTDTSLDGAPLHADGSS</sequence>
<evidence type="ECO:0000313" key="2">
    <source>
        <dbReference type="Proteomes" id="UP000004184"/>
    </source>
</evidence>
<dbReference type="HOGENOM" id="CLU_1347634_0_0_11"/>
<keyword evidence="2" id="KW-1185">Reference proteome</keyword>
<reference evidence="2" key="1">
    <citation type="submission" date="2009-02" db="EMBL/GenBank/DDBJ databases">
        <title>Annotation of Streptomyces viridochromogenes strain DSM 40736.</title>
        <authorList>
            <consortium name="The Broad Institute Genome Sequencing Platform"/>
            <consortium name="Broad Institute Microbial Sequencing Center"/>
            <person name="Fischbach M."/>
            <person name="Godfrey P."/>
            <person name="Ward D."/>
            <person name="Young S."/>
            <person name="Zeng Q."/>
            <person name="Koehrsen M."/>
            <person name="Alvarado L."/>
            <person name="Berlin A.M."/>
            <person name="Bochicchio J."/>
            <person name="Borenstein D."/>
            <person name="Chapman S.B."/>
            <person name="Chen Z."/>
            <person name="Engels R."/>
            <person name="Freedman E."/>
            <person name="Gellesch M."/>
            <person name="Goldberg J."/>
            <person name="Griggs A."/>
            <person name="Gujja S."/>
            <person name="Heilman E.R."/>
            <person name="Heiman D.I."/>
            <person name="Hepburn T.A."/>
            <person name="Howarth C."/>
            <person name="Jen D."/>
            <person name="Larson L."/>
            <person name="Lewis B."/>
            <person name="Mehta T."/>
            <person name="Park D."/>
            <person name="Pearson M."/>
            <person name="Richards J."/>
            <person name="Roberts A."/>
            <person name="Saif S."/>
            <person name="Shea T.D."/>
            <person name="Shenoy N."/>
            <person name="Sisk P."/>
            <person name="Stolte C."/>
            <person name="Sykes S.N."/>
            <person name="Thomson T."/>
            <person name="Walk T."/>
            <person name="White J."/>
            <person name="Yandava C."/>
            <person name="Straight P."/>
            <person name="Clardy J."/>
            <person name="Hung D."/>
            <person name="Kolter R."/>
            <person name="Mekalanos J."/>
            <person name="Walker S."/>
            <person name="Walsh C.T."/>
            <person name="Wieland-Brown L.C."/>
            <person name="Haas B."/>
            <person name="Nusbaum C."/>
            <person name="Birren B."/>
        </authorList>
    </citation>
    <scope>NUCLEOTIDE SEQUENCE [LARGE SCALE GENOMIC DNA]</scope>
    <source>
        <strain evidence="2">DSM 40736 / JCM 4977 / BCRC 1201 / Tue 494</strain>
    </source>
</reference>
<dbReference type="Proteomes" id="UP000004184">
    <property type="component" value="Unassembled WGS sequence"/>
</dbReference>
<gene>
    <name evidence="1" type="ORF">SSQG_01829</name>
</gene>
<protein>
    <submittedName>
        <fullName evidence="1">Predicted protein</fullName>
    </submittedName>
</protein>
<accession>D9X0P7</accession>
<dbReference type="STRING" id="591159.SSQG_01829"/>
<evidence type="ECO:0000313" key="1">
    <source>
        <dbReference type="EMBL" id="EFL31311.1"/>
    </source>
</evidence>